<proteinExistence type="predicted"/>
<dbReference type="AlphaFoldDB" id="A0A2P6M5J7"/>
<protein>
    <submittedName>
        <fullName evidence="2">Guanosine polyphosphate pyrophosphohydrolase</fullName>
    </submittedName>
</protein>
<comment type="caution">
    <text evidence="2">The sequence shown here is derived from an EMBL/GenBank/DDBJ whole genome shotgun (WGS) entry which is preliminary data.</text>
</comment>
<organism evidence="2 3">
    <name type="scientific">Arenimonas caeni</name>
    <dbReference type="NCBI Taxonomy" id="2058085"/>
    <lineage>
        <taxon>Bacteria</taxon>
        <taxon>Pseudomonadati</taxon>
        <taxon>Pseudomonadota</taxon>
        <taxon>Gammaproteobacteria</taxon>
        <taxon>Lysobacterales</taxon>
        <taxon>Lysobacteraceae</taxon>
        <taxon>Arenimonas</taxon>
    </lineage>
</organism>
<evidence type="ECO:0000313" key="2">
    <source>
        <dbReference type="EMBL" id="PRH81264.1"/>
    </source>
</evidence>
<dbReference type="Proteomes" id="UP000241736">
    <property type="component" value="Unassembled WGS sequence"/>
</dbReference>
<dbReference type="GO" id="GO:0008893">
    <property type="term" value="F:guanosine-3',5'-bis(diphosphate) 3'-diphosphatase activity"/>
    <property type="evidence" value="ECO:0007669"/>
    <property type="project" value="TreeGrafter"/>
</dbReference>
<dbReference type="PANTHER" id="PTHR46246:SF1">
    <property type="entry name" value="GUANOSINE-3',5'-BIS(DIPHOSPHATE) 3'-PYROPHOSPHOHYDROLASE MESH1"/>
    <property type="match status" value="1"/>
</dbReference>
<reference evidence="2 3" key="1">
    <citation type="submission" date="2018-03" db="EMBL/GenBank/DDBJ databases">
        <title>Arenimonas caeni sp. nov., isolated from activated sludge.</title>
        <authorList>
            <person name="Liu H."/>
        </authorList>
    </citation>
    <scope>NUCLEOTIDE SEQUENCE [LARGE SCALE GENOMIC DNA]</scope>
    <source>
        <strain evidence="3">z29</strain>
    </source>
</reference>
<sequence length="211" mass="22908">MTTLTPRFTAAVDYARTAHAGHFRKGTSIPYLYHLLGVASLVLEHGGSEDQAIAGLLHDVLEDCGHEHEATIRGKFGDDVANIVLTCTDGHAEQKKAATTPAAKRLNWLERKQRYLAHLAGSDPAALLVSGCDKLHNARAIVGDLEGAAGQSVFERFTAGRDGTLRYYAAVAEVFRQREVPVAQALDATVERMHALAAEPTRRTLEGWKPD</sequence>
<keyword evidence="3" id="KW-1185">Reference proteome</keyword>
<dbReference type="SUPFAM" id="SSF109604">
    <property type="entry name" value="HD-domain/PDEase-like"/>
    <property type="match status" value="1"/>
</dbReference>
<dbReference type="Gene3D" id="1.10.3210.10">
    <property type="entry name" value="Hypothetical protein af1432"/>
    <property type="match status" value="1"/>
</dbReference>
<dbReference type="InterPro" id="IPR052194">
    <property type="entry name" value="MESH1"/>
</dbReference>
<name>A0A2P6M5J7_9GAMM</name>
<gene>
    <name evidence="2" type="ORF">C6N40_13510</name>
</gene>
<evidence type="ECO:0000259" key="1">
    <source>
        <dbReference type="SMART" id="SM00471"/>
    </source>
</evidence>
<dbReference type="SMART" id="SM00471">
    <property type="entry name" value="HDc"/>
    <property type="match status" value="1"/>
</dbReference>
<dbReference type="RefSeq" id="WP_106991554.1">
    <property type="nucleotide sequence ID" value="NZ_KZ679107.1"/>
</dbReference>
<accession>A0A2P6M5J7</accession>
<keyword evidence="2" id="KW-0378">Hydrolase</keyword>
<dbReference type="EMBL" id="PVLF01000033">
    <property type="protein sequence ID" value="PRH81264.1"/>
    <property type="molecule type" value="Genomic_DNA"/>
</dbReference>
<feature type="domain" description="HD/PDEase" evidence="1">
    <location>
        <begin position="27"/>
        <end position="147"/>
    </location>
</feature>
<dbReference type="OrthoDB" id="9802385at2"/>
<dbReference type="InterPro" id="IPR003607">
    <property type="entry name" value="HD/PDEase_dom"/>
</dbReference>
<dbReference type="PANTHER" id="PTHR46246">
    <property type="entry name" value="GUANOSINE-3',5'-BIS(DIPHOSPHATE) 3'-PYROPHOSPHOHYDROLASE MESH1"/>
    <property type="match status" value="1"/>
</dbReference>
<dbReference type="Pfam" id="PF13328">
    <property type="entry name" value="HD_4"/>
    <property type="match status" value="1"/>
</dbReference>
<evidence type="ECO:0000313" key="3">
    <source>
        <dbReference type="Proteomes" id="UP000241736"/>
    </source>
</evidence>